<gene>
    <name evidence="2" type="ORF">HannXRQ_Chr11g0320131</name>
</gene>
<accession>A0A251T5R8</accession>
<name>A0A251T5R8_HELAN</name>
<feature type="transmembrane region" description="Helical" evidence="1">
    <location>
        <begin position="48"/>
        <end position="69"/>
    </location>
</feature>
<reference evidence="3" key="1">
    <citation type="journal article" date="2017" name="Nature">
        <title>The sunflower genome provides insights into oil metabolism, flowering and Asterid evolution.</title>
        <authorList>
            <person name="Badouin H."/>
            <person name="Gouzy J."/>
            <person name="Grassa C.J."/>
            <person name="Murat F."/>
            <person name="Staton S.E."/>
            <person name="Cottret L."/>
            <person name="Lelandais-Briere C."/>
            <person name="Owens G.L."/>
            <person name="Carrere S."/>
            <person name="Mayjonade B."/>
            <person name="Legrand L."/>
            <person name="Gill N."/>
            <person name="Kane N.C."/>
            <person name="Bowers J.E."/>
            <person name="Hubner S."/>
            <person name="Bellec A."/>
            <person name="Berard A."/>
            <person name="Berges H."/>
            <person name="Blanchet N."/>
            <person name="Boniface M.C."/>
            <person name="Brunel D."/>
            <person name="Catrice O."/>
            <person name="Chaidir N."/>
            <person name="Claudel C."/>
            <person name="Donnadieu C."/>
            <person name="Faraut T."/>
            <person name="Fievet G."/>
            <person name="Helmstetter N."/>
            <person name="King M."/>
            <person name="Knapp S.J."/>
            <person name="Lai Z."/>
            <person name="Le Paslier M.C."/>
            <person name="Lippi Y."/>
            <person name="Lorenzon L."/>
            <person name="Mandel J.R."/>
            <person name="Marage G."/>
            <person name="Marchand G."/>
            <person name="Marquand E."/>
            <person name="Bret-Mestries E."/>
            <person name="Morien E."/>
            <person name="Nambeesan S."/>
            <person name="Nguyen T."/>
            <person name="Pegot-Espagnet P."/>
            <person name="Pouilly N."/>
            <person name="Raftis F."/>
            <person name="Sallet E."/>
            <person name="Schiex T."/>
            <person name="Thomas J."/>
            <person name="Vandecasteele C."/>
            <person name="Vares D."/>
            <person name="Vear F."/>
            <person name="Vautrin S."/>
            <person name="Crespi M."/>
            <person name="Mangin B."/>
            <person name="Burke J.M."/>
            <person name="Salse J."/>
            <person name="Munos S."/>
            <person name="Vincourt P."/>
            <person name="Rieseberg L.H."/>
            <person name="Langlade N.B."/>
        </authorList>
    </citation>
    <scope>NUCLEOTIDE SEQUENCE [LARGE SCALE GENOMIC DNA]</scope>
    <source>
        <strain evidence="3">cv. SF193</strain>
    </source>
</reference>
<dbReference type="InParanoid" id="A0A251T5R8"/>
<dbReference type="EMBL" id="CM007900">
    <property type="protein sequence ID" value="OTG06507.1"/>
    <property type="molecule type" value="Genomic_DNA"/>
</dbReference>
<dbReference type="Pfam" id="PF07343">
    <property type="entry name" value="DUF1475"/>
    <property type="match status" value="2"/>
</dbReference>
<dbReference type="PANTHER" id="PTHR36318">
    <property type="entry name" value="OS06G0581300 PROTEIN"/>
    <property type="match status" value="1"/>
</dbReference>
<evidence type="ECO:0000313" key="3">
    <source>
        <dbReference type="Proteomes" id="UP000215914"/>
    </source>
</evidence>
<keyword evidence="1" id="KW-0812">Transmembrane</keyword>
<dbReference type="AlphaFoldDB" id="A0A251T5R8"/>
<keyword evidence="1" id="KW-1133">Transmembrane helix</keyword>
<proteinExistence type="predicted"/>
<keyword evidence="3" id="KW-1185">Reference proteome</keyword>
<dbReference type="Proteomes" id="UP000215914">
    <property type="component" value="Chromosome 11"/>
</dbReference>
<feature type="transmembrane region" description="Helical" evidence="1">
    <location>
        <begin position="171"/>
        <end position="192"/>
    </location>
</feature>
<evidence type="ECO:0000313" key="2">
    <source>
        <dbReference type="EMBL" id="OTG06507.1"/>
    </source>
</evidence>
<organism evidence="2 3">
    <name type="scientific">Helianthus annuus</name>
    <name type="common">Common sunflower</name>
    <dbReference type="NCBI Taxonomy" id="4232"/>
    <lineage>
        <taxon>Eukaryota</taxon>
        <taxon>Viridiplantae</taxon>
        <taxon>Streptophyta</taxon>
        <taxon>Embryophyta</taxon>
        <taxon>Tracheophyta</taxon>
        <taxon>Spermatophyta</taxon>
        <taxon>Magnoliopsida</taxon>
        <taxon>eudicotyledons</taxon>
        <taxon>Gunneridae</taxon>
        <taxon>Pentapetalae</taxon>
        <taxon>asterids</taxon>
        <taxon>campanulids</taxon>
        <taxon>Asterales</taxon>
        <taxon>Asteraceae</taxon>
        <taxon>Asteroideae</taxon>
        <taxon>Heliantheae alliance</taxon>
        <taxon>Heliantheae</taxon>
        <taxon>Helianthus</taxon>
    </lineage>
</organism>
<feature type="transmembrane region" description="Helical" evidence="1">
    <location>
        <begin position="139"/>
        <end position="159"/>
    </location>
</feature>
<evidence type="ECO:0000256" key="1">
    <source>
        <dbReference type="SAM" id="Phobius"/>
    </source>
</evidence>
<sequence length="257" mass="29352">MVKCKTMASLTTALKTLFSLLACVMSVSLVYAFATDYFLSCFDPKARWMQVGLFDFCVDVSLITVWFFYKESRWIMRLVFIFMLFCFGSFTICGYIILQLFKLSPEESSKDPFYFVLVRRQKRDAIGHTGRVSVGTTRAIYLSLACLLIGAIVFVFITDGSPFRAEVFSPCMVPLLTDFFIHIVTFSVWVAYKESSWINALVWILLIIFFGGIALCAYVVRESLYLSSEQPAYLILFNKSGRDMTLDASLLMEHDNV</sequence>
<evidence type="ECO:0008006" key="4">
    <source>
        <dbReference type="Google" id="ProtNLM"/>
    </source>
</evidence>
<feature type="transmembrane region" description="Helical" evidence="1">
    <location>
        <begin position="78"/>
        <end position="98"/>
    </location>
</feature>
<dbReference type="PANTHER" id="PTHR36318:SF5">
    <property type="entry name" value="TRANSMEMBRANE PROTEIN"/>
    <property type="match status" value="1"/>
</dbReference>
<protein>
    <recommendedName>
        <fullName evidence="4">Transmembrane protein</fullName>
    </recommendedName>
</protein>
<dbReference type="FunCoup" id="A0A251T5R8">
    <property type="interactions" value="749"/>
</dbReference>
<dbReference type="InterPro" id="IPR009943">
    <property type="entry name" value="DUF1475"/>
</dbReference>
<feature type="transmembrane region" description="Helical" evidence="1">
    <location>
        <begin position="198"/>
        <end position="220"/>
    </location>
</feature>
<keyword evidence="1" id="KW-0472">Membrane</keyword>